<gene>
    <name evidence="8" type="ORF">EDC62_2104</name>
</gene>
<proteinExistence type="predicted"/>
<feature type="domain" description="PLD phosphodiesterase" evidence="7">
    <location>
        <begin position="388"/>
        <end position="415"/>
    </location>
</feature>
<dbReference type="GO" id="GO:0008808">
    <property type="term" value="F:cardiolipin synthase activity"/>
    <property type="evidence" value="ECO:0007669"/>
    <property type="project" value="TreeGrafter"/>
</dbReference>
<dbReference type="InterPro" id="IPR025202">
    <property type="entry name" value="PLD-like_dom"/>
</dbReference>
<evidence type="ECO:0000259" key="7">
    <source>
        <dbReference type="PROSITE" id="PS50035"/>
    </source>
</evidence>
<name>A0A3N4UTI6_9BURK</name>
<accession>A0A3N4UTI6</accession>
<dbReference type="PROSITE" id="PS50035">
    <property type="entry name" value="PLD"/>
    <property type="match status" value="2"/>
</dbReference>
<dbReference type="InterPro" id="IPR001736">
    <property type="entry name" value="PLipase_D/transphosphatidylase"/>
</dbReference>
<protein>
    <submittedName>
        <fullName evidence="8">Cardiolipin synthase</fullName>
    </submittedName>
</protein>
<dbReference type="OrthoDB" id="9762009at2"/>
<keyword evidence="9" id="KW-1185">Reference proteome</keyword>
<dbReference type="PANTHER" id="PTHR21248">
    <property type="entry name" value="CARDIOLIPIN SYNTHASE"/>
    <property type="match status" value="1"/>
</dbReference>
<dbReference type="Pfam" id="PF13091">
    <property type="entry name" value="PLDc_2"/>
    <property type="match status" value="2"/>
</dbReference>
<evidence type="ECO:0000256" key="1">
    <source>
        <dbReference type="ARBA" id="ARBA00004651"/>
    </source>
</evidence>
<keyword evidence="2" id="KW-1003">Cell membrane</keyword>
<keyword evidence="4 6" id="KW-1133">Transmembrane helix</keyword>
<keyword evidence="3 6" id="KW-0812">Transmembrane</keyword>
<keyword evidence="5 6" id="KW-0472">Membrane</keyword>
<organism evidence="8 9">
    <name type="scientific">Tibeticola sediminis</name>
    <dbReference type="NCBI Taxonomy" id="1917811"/>
    <lineage>
        <taxon>Bacteria</taxon>
        <taxon>Pseudomonadati</taxon>
        <taxon>Pseudomonadota</taxon>
        <taxon>Betaproteobacteria</taxon>
        <taxon>Burkholderiales</taxon>
        <taxon>Comamonadaceae</taxon>
        <taxon>Tibeticola</taxon>
    </lineage>
</organism>
<evidence type="ECO:0000256" key="3">
    <source>
        <dbReference type="ARBA" id="ARBA00022692"/>
    </source>
</evidence>
<evidence type="ECO:0000256" key="2">
    <source>
        <dbReference type="ARBA" id="ARBA00022475"/>
    </source>
</evidence>
<evidence type="ECO:0000256" key="4">
    <source>
        <dbReference type="ARBA" id="ARBA00022989"/>
    </source>
</evidence>
<evidence type="ECO:0000256" key="6">
    <source>
        <dbReference type="SAM" id="Phobius"/>
    </source>
</evidence>
<dbReference type="GO" id="GO:0032049">
    <property type="term" value="P:cardiolipin biosynthetic process"/>
    <property type="evidence" value="ECO:0007669"/>
    <property type="project" value="UniProtKB-ARBA"/>
</dbReference>
<dbReference type="Proteomes" id="UP000272193">
    <property type="component" value="Unassembled WGS sequence"/>
</dbReference>
<dbReference type="EMBL" id="RKQL01000005">
    <property type="protein sequence ID" value="RPE64980.1"/>
    <property type="molecule type" value="Genomic_DNA"/>
</dbReference>
<sequence length="472" mass="51707">MVNSVLDHAFSLHGLLALLGLGVYVTGSRTLHQRRHPSAAVAWVLALVLMPYVALPLYLLFGNRKMVRRRERAELAAAKGSSGAARTGPLEPLAAALGLPPPACYARLQIHEDGAAAAEALHAGIARAQREVLLSTFLYGRDAFGEALAEALAERVAAGVRVRLLIDGVGAWLGGHPDLRRLEARGIEVRLFVPPLRSGLRGRTNLRNHRKKVIVDGHWLWSGGRNLAAEYFTGDAHRAAWLDLSFDLEGEAAGQARALFERDWAFAQGQEPPPPMPRDAEAPGPMQRGGVVQPCPKLQLIPSGPDQADDTLFALLVSSFFNARERIVAVTPYFVPDETLLLALTLAARRGVRVSLVLPERSNHRLADLARHRALRELAAAGAEVRLLPRMVHAKAVVVDEALAFAGSANLDERSLFLNFELMFAWAEPDDVRRFAAWIERQAVGAHPYHPRHPTLMREVAEGLLLWLAFQL</sequence>
<comment type="subcellular location">
    <subcellularLocation>
        <location evidence="1">Cell membrane</location>
        <topology evidence="1">Multi-pass membrane protein</topology>
    </subcellularLocation>
</comment>
<reference evidence="8 9" key="1">
    <citation type="submission" date="2018-11" db="EMBL/GenBank/DDBJ databases">
        <title>Genomic Encyclopedia of Type Strains, Phase IV (KMG-IV): sequencing the most valuable type-strain genomes for metagenomic binning, comparative biology and taxonomic classification.</title>
        <authorList>
            <person name="Goeker M."/>
        </authorList>
    </citation>
    <scope>NUCLEOTIDE SEQUENCE [LARGE SCALE GENOMIC DNA]</scope>
    <source>
        <strain evidence="8 9">DSM 101684</strain>
    </source>
</reference>
<evidence type="ECO:0000313" key="9">
    <source>
        <dbReference type="Proteomes" id="UP000272193"/>
    </source>
</evidence>
<feature type="domain" description="PLD phosphodiesterase" evidence="7">
    <location>
        <begin position="204"/>
        <end position="231"/>
    </location>
</feature>
<dbReference type="Pfam" id="PF13396">
    <property type="entry name" value="PLDc_N"/>
    <property type="match status" value="1"/>
</dbReference>
<dbReference type="PANTHER" id="PTHR21248:SF22">
    <property type="entry name" value="PHOSPHOLIPASE D"/>
    <property type="match status" value="1"/>
</dbReference>
<evidence type="ECO:0000313" key="8">
    <source>
        <dbReference type="EMBL" id="RPE64980.1"/>
    </source>
</evidence>
<feature type="transmembrane region" description="Helical" evidence="6">
    <location>
        <begin position="6"/>
        <end position="27"/>
    </location>
</feature>
<dbReference type="AlphaFoldDB" id="A0A3N4UTI6"/>
<dbReference type="SMART" id="SM00155">
    <property type="entry name" value="PLDc"/>
    <property type="match status" value="2"/>
</dbReference>
<dbReference type="InterPro" id="IPR027379">
    <property type="entry name" value="CLS_N"/>
</dbReference>
<dbReference type="Gene3D" id="3.30.870.10">
    <property type="entry name" value="Endonuclease Chain A"/>
    <property type="match status" value="2"/>
</dbReference>
<comment type="caution">
    <text evidence="8">The sequence shown here is derived from an EMBL/GenBank/DDBJ whole genome shotgun (WGS) entry which is preliminary data.</text>
</comment>
<feature type="transmembrane region" description="Helical" evidence="6">
    <location>
        <begin position="39"/>
        <end position="61"/>
    </location>
</feature>
<evidence type="ECO:0000256" key="5">
    <source>
        <dbReference type="ARBA" id="ARBA00023136"/>
    </source>
</evidence>
<dbReference type="GO" id="GO:0005886">
    <property type="term" value="C:plasma membrane"/>
    <property type="evidence" value="ECO:0007669"/>
    <property type="project" value="UniProtKB-SubCell"/>
</dbReference>
<dbReference type="SUPFAM" id="SSF56024">
    <property type="entry name" value="Phospholipase D/nuclease"/>
    <property type="match status" value="2"/>
</dbReference>